<feature type="compositionally biased region" description="Polar residues" evidence="1">
    <location>
        <begin position="391"/>
        <end position="401"/>
    </location>
</feature>
<dbReference type="AlphaFoldDB" id="A0A8B6CXV4"/>
<accession>A0A8B6CXV4</accession>
<evidence type="ECO:0000313" key="3">
    <source>
        <dbReference type="Proteomes" id="UP000596742"/>
    </source>
</evidence>
<organism evidence="2 3">
    <name type="scientific">Mytilus galloprovincialis</name>
    <name type="common">Mediterranean mussel</name>
    <dbReference type="NCBI Taxonomy" id="29158"/>
    <lineage>
        <taxon>Eukaryota</taxon>
        <taxon>Metazoa</taxon>
        <taxon>Spiralia</taxon>
        <taxon>Lophotrochozoa</taxon>
        <taxon>Mollusca</taxon>
        <taxon>Bivalvia</taxon>
        <taxon>Autobranchia</taxon>
        <taxon>Pteriomorphia</taxon>
        <taxon>Mytilida</taxon>
        <taxon>Mytiloidea</taxon>
        <taxon>Mytilidae</taxon>
        <taxon>Mytilinae</taxon>
        <taxon>Mytilus</taxon>
    </lineage>
</organism>
<dbReference type="EMBL" id="UYJE01002581">
    <property type="protein sequence ID" value="VDI12088.1"/>
    <property type="molecule type" value="Genomic_DNA"/>
</dbReference>
<evidence type="ECO:0000313" key="2">
    <source>
        <dbReference type="EMBL" id="VDI12088.1"/>
    </source>
</evidence>
<gene>
    <name evidence="2" type="ORF">MGAL_10B089074</name>
</gene>
<feature type="compositionally biased region" description="Polar residues" evidence="1">
    <location>
        <begin position="259"/>
        <end position="278"/>
    </location>
</feature>
<dbReference type="OrthoDB" id="6131145at2759"/>
<feature type="compositionally biased region" description="Basic residues" evidence="1">
    <location>
        <begin position="404"/>
        <end position="418"/>
    </location>
</feature>
<protein>
    <submittedName>
        <fullName evidence="2">Uncharacterized protein</fullName>
    </submittedName>
</protein>
<feature type="compositionally biased region" description="Basic residues" evidence="1">
    <location>
        <begin position="107"/>
        <end position="116"/>
    </location>
</feature>
<feature type="region of interest" description="Disordered" evidence="1">
    <location>
        <begin position="92"/>
        <end position="441"/>
    </location>
</feature>
<feature type="compositionally biased region" description="Basic and acidic residues" evidence="1">
    <location>
        <begin position="380"/>
        <end position="390"/>
    </location>
</feature>
<feature type="compositionally biased region" description="Polar residues" evidence="1">
    <location>
        <begin position="150"/>
        <end position="164"/>
    </location>
</feature>
<dbReference type="Proteomes" id="UP000596742">
    <property type="component" value="Unassembled WGS sequence"/>
</dbReference>
<feature type="compositionally biased region" description="Polar residues" evidence="1">
    <location>
        <begin position="195"/>
        <end position="212"/>
    </location>
</feature>
<keyword evidence="3" id="KW-1185">Reference proteome</keyword>
<feature type="compositionally biased region" description="Basic residues" evidence="1">
    <location>
        <begin position="236"/>
        <end position="245"/>
    </location>
</feature>
<feature type="compositionally biased region" description="Polar residues" evidence="1">
    <location>
        <begin position="326"/>
        <end position="335"/>
    </location>
</feature>
<proteinExistence type="predicted"/>
<evidence type="ECO:0000256" key="1">
    <source>
        <dbReference type="SAM" id="MobiDB-lite"/>
    </source>
</evidence>
<sequence length="677" mass="77597">MFLVIKFIYFFKGQLEEVHSFGTAYQGEYVMKEEEPRQRLRVKRQLIAKQIEAKSMKTERIKANSITADSIVSDTVITGNIDVRSNKNKLVERRSFEDAQGNQMTRTRSKTSRRSRDKAPELNGNIGIDPNQFADGNFQLSSNDKMKSLQPLTSRRGSRKGNQATSSTRSRKERKRKSRRRLPKTYTEPLDKNKGTSSSFQLSSNDKLTSLIMQPLPPERDSRIREQSTFSTRSRNNGKKRRRPPQTHTQTYTEPLDNNKGTSSSFQLSSNDKLTSLIMQPLPPERDSRIREQSTFSTRSSNNGKKSRRPPQTHTESFGNDEIEHANSNFQASPNRKSESVLLPPLRTQQDSTVNKQQITSSSSKTARKRRLPQTFTDGKNNHEQNRFQETDVTGRSSSFIRNSGRHSRRKSGRKSRLNRVLSENLSGNPSRNNDRQPSYRTVDALASGDIFVNPKRSKQPRYRPTDPPLDFVEQDEFTKQSTDGLLQAKSISAGSINTFHMRADKVKADRIKSESIDANSLTVQPKHSVNLALYESKPGKQTNKFIKPKSPTYERANPISNARPVKSTMQASQFLRKRYEKGIGSQRLNIDRHHTTPESLMSLDMLGIKHTGEFAPKLKMFIEPTVKKEKIRSLYRKKNFNSNLANLRRSYPTEYVGDNYKSFHKYSNAYNDAFMF</sequence>
<feature type="compositionally biased region" description="Polar residues" evidence="1">
    <location>
        <begin position="293"/>
        <end position="304"/>
    </location>
</feature>
<comment type="caution">
    <text evidence="2">The sequence shown here is derived from an EMBL/GenBank/DDBJ whole genome shotgun (WGS) entry which is preliminary data.</text>
</comment>
<feature type="compositionally biased region" description="Basic residues" evidence="1">
    <location>
        <begin position="169"/>
        <end position="183"/>
    </location>
</feature>
<feature type="compositionally biased region" description="Polar residues" evidence="1">
    <location>
        <begin position="422"/>
        <end position="440"/>
    </location>
</feature>
<reference evidence="2" key="1">
    <citation type="submission" date="2018-11" db="EMBL/GenBank/DDBJ databases">
        <authorList>
            <person name="Alioto T."/>
            <person name="Alioto T."/>
        </authorList>
    </citation>
    <scope>NUCLEOTIDE SEQUENCE</scope>
</reference>
<name>A0A8B6CXV4_MYTGA</name>
<feature type="compositionally biased region" description="Polar residues" evidence="1">
    <location>
        <begin position="347"/>
        <end position="360"/>
    </location>
</feature>